<reference evidence="1 2" key="1">
    <citation type="journal article" date="2019" name="bioRxiv">
        <title>Genomics, evolutionary history and diagnostics of the Alternaria alternata species group including apple and Asian pear pathotypes.</title>
        <authorList>
            <person name="Armitage A.D."/>
            <person name="Cockerton H.M."/>
            <person name="Sreenivasaprasad S."/>
            <person name="Woodhall J.W."/>
            <person name="Lane C.R."/>
            <person name="Harrison R.J."/>
            <person name="Clarkson J.P."/>
        </authorList>
    </citation>
    <scope>NUCLEOTIDE SEQUENCE [LARGE SCALE GENOMIC DNA]</scope>
    <source>
        <strain evidence="1 2">FERA 650</strain>
    </source>
</reference>
<dbReference type="EMBL" id="PDWZ02000016">
    <property type="protein sequence ID" value="KAB2099611.1"/>
    <property type="molecule type" value="Genomic_DNA"/>
</dbReference>
<name>A0ACB6F5A8_9PLEO</name>
<accession>A0ACB6F5A8</accession>
<proteinExistence type="predicted"/>
<evidence type="ECO:0000313" key="2">
    <source>
        <dbReference type="Proteomes" id="UP000293547"/>
    </source>
</evidence>
<gene>
    <name evidence="1" type="ORF">AG0111_0g12070</name>
</gene>
<organism evidence="1 2">
    <name type="scientific">Alternaria gaisen</name>
    <dbReference type="NCBI Taxonomy" id="167740"/>
    <lineage>
        <taxon>Eukaryota</taxon>
        <taxon>Fungi</taxon>
        <taxon>Dikarya</taxon>
        <taxon>Ascomycota</taxon>
        <taxon>Pezizomycotina</taxon>
        <taxon>Dothideomycetes</taxon>
        <taxon>Pleosporomycetidae</taxon>
        <taxon>Pleosporales</taxon>
        <taxon>Pleosporineae</taxon>
        <taxon>Pleosporaceae</taxon>
        <taxon>Alternaria</taxon>
        <taxon>Alternaria sect. Alternaria</taxon>
    </lineage>
</organism>
<keyword evidence="2" id="KW-1185">Reference proteome</keyword>
<comment type="caution">
    <text evidence="1">The sequence shown here is derived from an EMBL/GenBank/DDBJ whole genome shotgun (WGS) entry which is preliminary data.</text>
</comment>
<protein>
    <submittedName>
        <fullName evidence="1">Copper-transporting ATPase</fullName>
    </submittedName>
</protein>
<sequence>MAKPADPSPSCHTAFLVPNLHCPSCASFIQTSLYSLCPTPISVSTSILSHTVTVQHDLSLTVPAIAQALGEAGYGVYSVISDPTSGDTSPQTDAHNPTDDDARIGWFQRAVQQWKPSKRNVADEEARRRRHMEHCDQCRVQERADAQRARPFLQMPISEKSSQDSCSQQGQQPRSTDPSASARDDGDPFIVVHSTAAATKVFQASISISGMSCSSCVGKITSALEGKPWVASANVSLVTQNASVQFHGEQHAEELVKIIDNIGYEATLERIDEMRSPAGAGPYAGTNADLWKASYAIGGMTCSSCVGTITKALESLPWIKSIDVNLVTNSATVVLNGKSHLVQIRTEIEALGYDATLDEVVDLGKGESQDSRRTVSVRIDGMHCEHCPVRVVEALGRFDQRVTVEKPPTNGDPILTIAYTPHSPDFTIRAILSTISAIDSAFVPSIYHPPTLEERAKLMHARARQRIFYRVALAVVIAIPAFIIGIVFMTLVPSSNAGRQYLMQRLNGVTRAEWALFIMATPVYFFAADVFHRRTLKELHSLWKRGSPVPVLRRLYHFGSMDMLMSFGTTIAYFSSIVELIIAATRSSMMNMGKNPTYFDSVVFLTMFLLIGRLIEAYSKAKTGDAVAMLGKLRPTEALLVLPGDNEGVADRSQKVSVDQLDLGDIVRVLHGGSPPWDGTLLEGESEFDESSLTGESRPVKKSAGDPVYSGTINRGGPVSIRTIGVSGDSMLDQIIKVVREGQARRAPIERVADTLTSYFVPVITLIAISTWLVWLGLGLSGALPDEYLDIEVGGWAFWSLQFAIAVFIIACPCGIGLAAPTALFVGGGLAAKHGILVKGGGEAFQEASRLDCIVFDKTGTLTQGGEPQVTDSQFFNPDGCEWYESTTLGVLKELERDSSHPIAKSLVSFCESRKTDGAKAEQVNEMAGKGMKGSFLVAALPHPVEFVVGNEALMTDYSVIVTSAISVTLDSWKSQGKSIVLVAARVVPPGEPSSSTAWTPVAIFGVSDPLRTESAAVVHAIQRQGIDVWMISGDNPTTAYAVGAMVGIPQERIIAGVLPEQKADKIKYLQRSQLNSNSHPFFGWRNQRRQQRAVVGMVGDGVNDSPALTVADVGIAIGSGSDVAISAAEFVLIAPSLTTLLTLINLSRTVFRRVKFNFGWALCYNLVALPIAAGVLYPVRSGGQHIKLDPVWASLAMALSSLSVICSSLLLRSRLPIVGFRDSRTLEKGV</sequence>
<dbReference type="Proteomes" id="UP000293547">
    <property type="component" value="Unassembled WGS sequence"/>
</dbReference>
<evidence type="ECO:0000313" key="1">
    <source>
        <dbReference type="EMBL" id="KAB2099611.1"/>
    </source>
</evidence>